<dbReference type="PANTHER" id="PTHR42713">
    <property type="entry name" value="HISTIDINE KINASE-RELATED"/>
    <property type="match status" value="1"/>
</dbReference>
<proteinExistence type="predicted"/>
<dbReference type="InterPro" id="IPR011006">
    <property type="entry name" value="CheY-like_superfamily"/>
</dbReference>
<keyword evidence="12" id="KW-1185">Reference proteome</keyword>
<organism evidence="11 12">
    <name type="scientific">Cohnella abietis</name>
    <dbReference type="NCBI Taxonomy" id="2507935"/>
    <lineage>
        <taxon>Bacteria</taxon>
        <taxon>Bacillati</taxon>
        <taxon>Bacillota</taxon>
        <taxon>Bacilli</taxon>
        <taxon>Bacillales</taxon>
        <taxon>Paenibacillaceae</taxon>
        <taxon>Cohnella</taxon>
    </lineage>
</organism>
<dbReference type="InterPro" id="IPR018060">
    <property type="entry name" value="HTH_AraC"/>
</dbReference>
<evidence type="ECO:0000256" key="8">
    <source>
        <dbReference type="PROSITE-ProRule" id="PRU00169"/>
    </source>
</evidence>
<dbReference type="RefSeq" id="WP_130605072.1">
    <property type="nucleotide sequence ID" value="NZ_AP019400.1"/>
</dbReference>
<dbReference type="InterPro" id="IPR051552">
    <property type="entry name" value="HptR"/>
</dbReference>
<dbReference type="OrthoDB" id="9794370at2"/>
<evidence type="ECO:0008006" key="13">
    <source>
        <dbReference type="Google" id="ProtNLM"/>
    </source>
</evidence>
<dbReference type="Pfam" id="PF00072">
    <property type="entry name" value="Response_reg"/>
    <property type="match status" value="1"/>
</dbReference>
<evidence type="ECO:0000259" key="9">
    <source>
        <dbReference type="PROSITE" id="PS01124"/>
    </source>
</evidence>
<dbReference type="InterPro" id="IPR018062">
    <property type="entry name" value="HTH_AraC-typ_CS"/>
</dbReference>
<keyword evidence="3 8" id="KW-0597">Phosphoprotein</keyword>
<evidence type="ECO:0000256" key="5">
    <source>
        <dbReference type="ARBA" id="ARBA00023015"/>
    </source>
</evidence>
<dbReference type="GO" id="GO:0003700">
    <property type="term" value="F:DNA-binding transcription factor activity"/>
    <property type="evidence" value="ECO:0007669"/>
    <property type="project" value="InterPro"/>
</dbReference>
<gene>
    <name evidence="11" type="ORF">KCTCHS21_06140</name>
</gene>
<keyword evidence="7" id="KW-0804">Transcription</keyword>
<dbReference type="InterPro" id="IPR001789">
    <property type="entry name" value="Sig_transdc_resp-reg_receiver"/>
</dbReference>
<accession>A0A3T1CZM7</accession>
<sequence length="515" mass="58693">MKIVVIEDEDNTRYGLINLIKKLGEPYEIVGDADNGEAGLALIEQMKPDLVITDIRMPQFSGIEMLESLKRNGHRHQTVILTGYSQYEYAKKALGLGVLEFLEKPITAQDLKDTLVKAQQELMLQQVAGIPRGHAAARLEHYLQQSVIQEQLDLALLAPLAEKAAFFTTGEAYHMVCIYIGQAEPDVAAQIKARLEHQLQQTCRYSVFVVPQEASLVALLQPSIAGIDLDMFIQQEMKSTIHSVAPYAGISTVPFAGLHMLKERFNLLNFTRKWFLTLDETRTVMRESDIGTISIEPFIFPHALENKVKMAVAEQKWEPLERYFQEWLQFCYERRYDPQHIIDGSVRLVTAALWSVGETFGDTWAFHFQKAWLQPILESHTRTELNASIQRIVKEMTEISQAVQSPPYSFIVQKALKLIHELYKEGITLDEIASSLQITPEYLSALFTKEVKSNFSTYIKNVRIKHAKTLMLTTELKIFEISAIVGYSDSKYFSRVFKEVTGLSPASYHKMNHEL</sequence>
<comment type="subcellular location">
    <subcellularLocation>
        <location evidence="1">Cytoplasm</location>
    </subcellularLocation>
</comment>
<dbReference type="PROSITE" id="PS50110">
    <property type="entry name" value="RESPONSE_REGULATORY"/>
    <property type="match status" value="1"/>
</dbReference>
<evidence type="ECO:0000313" key="11">
    <source>
        <dbReference type="EMBL" id="BBI31215.1"/>
    </source>
</evidence>
<dbReference type="Proteomes" id="UP000289856">
    <property type="component" value="Chromosome"/>
</dbReference>
<evidence type="ECO:0000256" key="2">
    <source>
        <dbReference type="ARBA" id="ARBA00022490"/>
    </source>
</evidence>
<dbReference type="SMART" id="SM00342">
    <property type="entry name" value="HTH_ARAC"/>
    <property type="match status" value="1"/>
</dbReference>
<keyword evidence="2" id="KW-0963">Cytoplasm</keyword>
<dbReference type="PRINTS" id="PR00032">
    <property type="entry name" value="HTHARAC"/>
</dbReference>
<keyword evidence="6" id="KW-0238">DNA-binding</keyword>
<feature type="domain" description="HTH araC/xylS-type" evidence="9">
    <location>
        <begin position="413"/>
        <end position="511"/>
    </location>
</feature>
<evidence type="ECO:0000313" key="12">
    <source>
        <dbReference type="Proteomes" id="UP000289856"/>
    </source>
</evidence>
<dbReference type="PANTHER" id="PTHR42713:SF3">
    <property type="entry name" value="TRANSCRIPTIONAL REGULATORY PROTEIN HPTR"/>
    <property type="match status" value="1"/>
</dbReference>
<dbReference type="KEGG" id="cohn:KCTCHS21_06140"/>
<dbReference type="EMBL" id="AP019400">
    <property type="protein sequence ID" value="BBI31215.1"/>
    <property type="molecule type" value="Genomic_DNA"/>
</dbReference>
<dbReference type="PROSITE" id="PS00041">
    <property type="entry name" value="HTH_ARAC_FAMILY_1"/>
    <property type="match status" value="1"/>
</dbReference>
<dbReference type="SMART" id="SM00448">
    <property type="entry name" value="REC"/>
    <property type="match status" value="1"/>
</dbReference>
<evidence type="ECO:0000256" key="1">
    <source>
        <dbReference type="ARBA" id="ARBA00004496"/>
    </source>
</evidence>
<keyword evidence="5" id="KW-0805">Transcription regulation</keyword>
<feature type="domain" description="Response regulatory" evidence="10">
    <location>
        <begin position="2"/>
        <end position="119"/>
    </location>
</feature>
<evidence type="ECO:0000256" key="6">
    <source>
        <dbReference type="ARBA" id="ARBA00023125"/>
    </source>
</evidence>
<dbReference type="PROSITE" id="PS01124">
    <property type="entry name" value="HTH_ARAC_FAMILY_2"/>
    <property type="match status" value="1"/>
</dbReference>
<dbReference type="InterPro" id="IPR009057">
    <property type="entry name" value="Homeodomain-like_sf"/>
</dbReference>
<reference evidence="11 12" key="1">
    <citation type="submission" date="2019-01" db="EMBL/GenBank/DDBJ databases">
        <title>Complete genome sequence of Cohnella hallensis HS21 isolated from Korean fir (Abies koreana) rhizospheric soil.</title>
        <authorList>
            <person name="Jiang L."/>
            <person name="Kang S.W."/>
            <person name="Kim S."/>
            <person name="Jung J."/>
            <person name="Kim C.Y."/>
            <person name="Kim D.H."/>
            <person name="Kim S.W."/>
            <person name="Lee J."/>
        </authorList>
    </citation>
    <scope>NUCLEOTIDE SEQUENCE [LARGE SCALE GENOMIC DNA]</scope>
    <source>
        <strain evidence="11 12">HS21</strain>
    </source>
</reference>
<dbReference type="CDD" id="cd17536">
    <property type="entry name" value="REC_YesN-like"/>
    <property type="match status" value="1"/>
</dbReference>
<evidence type="ECO:0000256" key="4">
    <source>
        <dbReference type="ARBA" id="ARBA00023012"/>
    </source>
</evidence>
<dbReference type="GO" id="GO:0005737">
    <property type="term" value="C:cytoplasm"/>
    <property type="evidence" value="ECO:0007669"/>
    <property type="project" value="UniProtKB-SubCell"/>
</dbReference>
<evidence type="ECO:0000256" key="7">
    <source>
        <dbReference type="ARBA" id="ARBA00023163"/>
    </source>
</evidence>
<feature type="modified residue" description="4-aspartylphosphate" evidence="8">
    <location>
        <position position="54"/>
    </location>
</feature>
<evidence type="ECO:0000259" key="10">
    <source>
        <dbReference type="PROSITE" id="PS50110"/>
    </source>
</evidence>
<evidence type="ECO:0000256" key="3">
    <source>
        <dbReference type="ARBA" id="ARBA00022553"/>
    </source>
</evidence>
<dbReference type="InterPro" id="IPR020449">
    <property type="entry name" value="Tscrpt_reg_AraC-type_HTH"/>
</dbReference>
<name>A0A3T1CZM7_9BACL</name>
<protein>
    <recommendedName>
        <fullName evidence="13">DNA-binding response regulator</fullName>
    </recommendedName>
</protein>
<dbReference type="GO" id="GO:0000160">
    <property type="term" value="P:phosphorelay signal transduction system"/>
    <property type="evidence" value="ECO:0007669"/>
    <property type="project" value="UniProtKB-KW"/>
</dbReference>
<dbReference type="AlphaFoldDB" id="A0A3T1CZM7"/>
<keyword evidence="4" id="KW-0902">Two-component regulatory system</keyword>
<dbReference type="SUPFAM" id="SSF46689">
    <property type="entry name" value="Homeodomain-like"/>
    <property type="match status" value="1"/>
</dbReference>
<dbReference type="Gene3D" id="3.40.50.2300">
    <property type="match status" value="1"/>
</dbReference>
<dbReference type="GO" id="GO:0043565">
    <property type="term" value="F:sequence-specific DNA binding"/>
    <property type="evidence" value="ECO:0007669"/>
    <property type="project" value="InterPro"/>
</dbReference>
<dbReference type="SUPFAM" id="SSF52172">
    <property type="entry name" value="CheY-like"/>
    <property type="match status" value="1"/>
</dbReference>
<dbReference type="Pfam" id="PF12833">
    <property type="entry name" value="HTH_18"/>
    <property type="match status" value="1"/>
</dbReference>
<dbReference type="Gene3D" id="1.10.10.60">
    <property type="entry name" value="Homeodomain-like"/>
    <property type="match status" value="2"/>
</dbReference>